<proteinExistence type="predicted"/>
<accession>A0A2N9LTQ0</accession>
<keyword evidence="2" id="KW-0732">Signal</keyword>
<sequence length="1046" mass="113504">MGPARTLCLVACLSTRFLTAAAGGGQSVPVETQITQYEQKLAEARSAGRAHDEGINLIILGYLYRQAGEMQKALADLNAAFSIEQNANNKAAQALAMSTMGRVYSDLGDENKALDLFKQSWAIWDQLGIKPAEAMVLNSIAKVCNNQGKRDEALKYLNEALEYWKSLDEQGGGKESKRMIGTRQRMHDIGQWGALKELNDALPPELKEQLGRDGEADTLDLIGQTYTAMGRGAEAIDYFNRALPLWDEAGQLGGKALTMDSMGRTYADLGQKQNSLDAFNKALATWRTLGNRQGEGLTLDNMGRLYRDLGLQQSAMDYFNQALPIFRETGTKAGEGLALNDIGRAYADMGQPQMAFEVSEQALEFWRESSNPRGEAMTLNNMGRDYFDLGQVQKSLDVDTQALALWRKVKERRGEALALMTVGWAQYELKQWDKALMSELVALALAREAKDPDIEGGIETALMIGLRDQHHPEEAIFFGMQAVSAFQTIRKNISEMDKDLQAGFAQSKSKTYRILAELLIETGRLGEAEQILDLLKEQELKDVVRGTAPDASQKFASFSLTAAQQRAQSALAALEDPAITFESQSEEAASLEEKTSLTAEEAARLKELTATLDQSNQTLLTSFAGGLYSILEQPVAAAGASPSPAAQSYLQNTLAKLGPRVLGIRVLLGDDHVYEIVVTASARKAIELSTSPADLRSQALETLRVLAQRNQDPRPQLTELYTMMVAPLEGELKLLESAPGAPDTAPTLLWSLDDALRYLPMAALYDGHRYMLERFNNVLFTPESYGHMTDAPVESANAPSVLAMGLSKSYGGLPALPGVLPELESIVHDPSVPQSHGPMAGKLLPNDQFTLAALKTELGSGQGFSVVHIASHFVAEAGGAVGPYLMLGGDNAGTDQGFAWPLSDLENSAIAFHGTRLLTLSACSTGKNYTSRDGVEMDSLGMVAQQKEAEAVLATLWDVNDASTSMLMSDFYARWLKDPAAGKAEALRHAQLALLKGRLDVASARSQRGFEAAIENDAAVPSASAASLGYGHPYYWAPFVLIGNFK</sequence>
<dbReference type="SMART" id="SM00028">
    <property type="entry name" value="TPR"/>
    <property type="match status" value="9"/>
</dbReference>
<dbReference type="OrthoDB" id="100963at2"/>
<evidence type="ECO:0000313" key="5">
    <source>
        <dbReference type="Proteomes" id="UP000239735"/>
    </source>
</evidence>
<dbReference type="AlphaFoldDB" id="A0A2N9LTQ0"/>
<feature type="repeat" description="TPR" evidence="1">
    <location>
        <begin position="216"/>
        <end position="249"/>
    </location>
</feature>
<protein>
    <submittedName>
        <fullName evidence="4">Putative Tetratricopeptide tpr-1 repeat-containing protein</fullName>
    </submittedName>
</protein>
<feature type="domain" description="CHAT" evidence="3">
    <location>
        <begin position="715"/>
        <end position="1044"/>
    </location>
</feature>
<dbReference type="PANTHER" id="PTHR10098:SF108">
    <property type="entry name" value="TETRATRICOPEPTIDE REPEAT PROTEIN 28"/>
    <property type="match status" value="1"/>
</dbReference>
<dbReference type="InterPro" id="IPR019734">
    <property type="entry name" value="TPR_rpt"/>
</dbReference>
<dbReference type="InterPro" id="IPR011990">
    <property type="entry name" value="TPR-like_helical_dom_sf"/>
</dbReference>
<feature type="signal peptide" evidence="2">
    <location>
        <begin position="1"/>
        <end position="22"/>
    </location>
</feature>
<name>A0A2N9LTQ0_9BACT</name>
<evidence type="ECO:0000256" key="1">
    <source>
        <dbReference type="PROSITE-ProRule" id="PRU00339"/>
    </source>
</evidence>
<dbReference type="SUPFAM" id="SSF48452">
    <property type="entry name" value="TPR-like"/>
    <property type="match status" value="3"/>
</dbReference>
<dbReference type="Proteomes" id="UP000239735">
    <property type="component" value="Unassembled WGS sequence"/>
</dbReference>
<evidence type="ECO:0000259" key="3">
    <source>
        <dbReference type="Pfam" id="PF12770"/>
    </source>
</evidence>
<dbReference type="Pfam" id="PF13181">
    <property type="entry name" value="TPR_8"/>
    <property type="match status" value="1"/>
</dbReference>
<evidence type="ECO:0000313" key="4">
    <source>
        <dbReference type="EMBL" id="SPE26610.1"/>
    </source>
</evidence>
<evidence type="ECO:0000256" key="2">
    <source>
        <dbReference type="SAM" id="SignalP"/>
    </source>
</evidence>
<dbReference type="Gene3D" id="1.25.40.10">
    <property type="entry name" value="Tetratricopeptide repeat domain"/>
    <property type="match status" value="2"/>
</dbReference>
<gene>
    <name evidence="4" type="ORF">SBA5_550033</name>
</gene>
<dbReference type="Pfam" id="PF12770">
    <property type="entry name" value="CHAT"/>
    <property type="match status" value="1"/>
</dbReference>
<dbReference type="Pfam" id="PF13424">
    <property type="entry name" value="TPR_12"/>
    <property type="match status" value="3"/>
</dbReference>
<dbReference type="InterPro" id="IPR024983">
    <property type="entry name" value="CHAT_dom"/>
</dbReference>
<feature type="chain" id="PRO_5014809087" evidence="2">
    <location>
        <begin position="23"/>
        <end position="1046"/>
    </location>
</feature>
<dbReference type="PANTHER" id="PTHR10098">
    <property type="entry name" value="RAPSYN-RELATED"/>
    <property type="match status" value="1"/>
</dbReference>
<dbReference type="Pfam" id="PF13374">
    <property type="entry name" value="TPR_10"/>
    <property type="match status" value="1"/>
</dbReference>
<keyword evidence="1" id="KW-0802">TPR repeat</keyword>
<dbReference type="EMBL" id="OKRB01000114">
    <property type="protein sequence ID" value="SPE26610.1"/>
    <property type="molecule type" value="Genomic_DNA"/>
</dbReference>
<organism evidence="4 5">
    <name type="scientific">Candidatus Sulfuritelmatomonas gaucii</name>
    <dbReference type="NCBI Taxonomy" id="2043161"/>
    <lineage>
        <taxon>Bacteria</taxon>
        <taxon>Pseudomonadati</taxon>
        <taxon>Acidobacteriota</taxon>
        <taxon>Terriglobia</taxon>
        <taxon>Terriglobales</taxon>
        <taxon>Acidobacteriaceae</taxon>
        <taxon>Candidatus Sulfuritelmatomonas</taxon>
    </lineage>
</organism>
<dbReference type="PROSITE" id="PS50005">
    <property type="entry name" value="TPR"/>
    <property type="match status" value="1"/>
</dbReference>
<reference evidence="5" key="1">
    <citation type="submission" date="2018-02" db="EMBL/GenBank/DDBJ databases">
        <authorList>
            <person name="Hausmann B."/>
        </authorList>
    </citation>
    <scope>NUCLEOTIDE SEQUENCE [LARGE SCALE GENOMIC DNA]</scope>
    <source>
        <strain evidence="5">Peat soil MAG SbA5</strain>
    </source>
</reference>